<dbReference type="Gene3D" id="1.10.4080.10">
    <property type="entry name" value="ADP-ribosylation/Crystallin J1"/>
    <property type="match status" value="4"/>
</dbReference>
<dbReference type="OrthoDB" id="9659949at2759"/>
<dbReference type="GO" id="GO:0016799">
    <property type="term" value="F:hydrolase activity, hydrolyzing N-glycosyl compounds"/>
    <property type="evidence" value="ECO:0007669"/>
    <property type="project" value="UniProtKB-ARBA"/>
</dbReference>
<protein>
    <submittedName>
        <fullName evidence="3">[Protein ADP-ribosylarginine] hydrolase-like protein 1</fullName>
    </submittedName>
</protein>
<organism evidence="3 4">
    <name type="scientific">Galemys pyrenaicus</name>
    <name type="common">Iberian desman</name>
    <name type="synonym">Pyrenean desman</name>
    <dbReference type="NCBI Taxonomy" id="202257"/>
    <lineage>
        <taxon>Eukaryota</taxon>
        <taxon>Metazoa</taxon>
        <taxon>Chordata</taxon>
        <taxon>Craniata</taxon>
        <taxon>Vertebrata</taxon>
        <taxon>Euteleostomi</taxon>
        <taxon>Mammalia</taxon>
        <taxon>Eutheria</taxon>
        <taxon>Laurasiatheria</taxon>
        <taxon>Eulipotyphla</taxon>
        <taxon>Talpidae</taxon>
        <taxon>Galemys</taxon>
    </lineage>
</organism>
<feature type="region of interest" description="Disordered" evidence="2">
    <location>
        <begin position="70"/>
        <end position="132"/>
    </location>
</feature>
<dbReference type="InterPro" id="IPR050792">
    <property type="entry name" value="ADP-ribosylglycohydrolase"/>
</dbReference>
<dbReference type="PANTHER" id="PTHR16222:SF23">
    <property type="entry name" value="INACTIVE ADP-RIBOSYLTRANSFERASE ARH2"/>
    <property type="match status" value="1"/>
</dbReference>
<feature type="region of interest" description="Disordered" evidence="2">
    <location>
        <begin position="524"/>
        <end position="545"/>
    </location>
</feature>
<keyword evidence="3" id="KW-0378">Hydrolase</keyword>
<evidence type="ECO:0000256" key="2">
    <source>
        <dbReference type="SAM" id="MobiDB-lite"/>
    </source>
</evidence>
<dbReference type="InterPro" id="IPR036705">
    <property type="entry name" value="Ribosyl_crysJ1_sf"/>
</dbReference>
<gene>
    <name evidence="3" type="ORF">J0S82_003824</name>
</gene>
<reference evidence="3" key="1">
    <citation type="journal article" date="2021" name="Evol. Appl.">
        <title>The genome of the Pyrenean desman and the effects of bottlenecks and inbreeding on the genomic landscape of an endangered species.</title>
        <authorList>
            <person name="Escoda L."/>
            <person name="Castresana J."/>
        </authorList>
    </citation>
    <scope>NUCLEOTIDE SEQUENCE</scope>
    <source>
        <strain evidence="3">IBE-C5619</strain>
    </source>
</reference>
<feature type="compositionally biased region" description="Basic and acidic residues" evidence="2">
    <location>
        <begin position="99"/>
        <end position="109"/>
    </location>
</feature>
<dbReference type="SUPFAM" id="SSF101478">
    <property type="entry name" value="ADP-ribosylglycohydrolase"/>
    <property type="match status" value="2"/>
</dbReference>
<evidence type="ECO:0000313" key="4">
    <source>
        <dbReference type="Proteomes" id="UP000700334"/>
    </source>
</evidence>
<feature type="compositionally biased region" description="Low complexity" evidence="2">
    <location>
        <begin position="70"/>
        <end position="89"/>
    </location>
</feature>
<proteinExistence type="inferred from homology"/>
<comment type="similarity">
    <text evidence="1">Belongs to the ADP-ribosylglycohydrolase family.</text>
</comment>
<sequence length="680" mass="72624">MERFQAAMLLGAAGDALGCRNAVARPGAGGASAWEELRSAGGLERLVLEPEKWPVSCNTALHMATAAALATGTRAPRPRPDSAARAGSSLPSQRGPWDSFRRPRMREWAGRGPDPCSRSETVHEHAPASADQQVSLPLSTSLLRPTSACTPALDVQINLTLMSTAASSAFRPALPMQGVPSQHLCGRGWGKGAGGWVWVSSLEDEGSGQLWTPGVTRAASRTQSRRGHCCPPTPDYQSLDDLYWEAVRRYVDTLEALPELRADASAVESCSLPRPDSCLRAWHTPSGEEGSGFGAATKAMCIGMRYWEPERLRTLVEVSVECGRMTHSHPAGKEPRRPSGRPPCPGGLPGAFHPAVSSRVPDICTTAAGATCANPPGSGPPPPGFLGSLCTALFAAFAAQGKPLQQWGRAMLGTVPLAEQCCRGAGPRLEELQEHWLYFEAKWQFYLEERKISEDTDGAAAFPDHFDAEERDRASVCREARREARVLSSGAARAGGPEGSWEPCLSAGRRDARHFESAIPKPLAAPLRAPGTSKPHQRPRAGRHLRSAPPLCPRGAHPGPSPGPLGLIWAPGARWPPLTLLCLQTYRKWSSEGRAGRRGHDAPMIAYDALLGAGGSWTELCQRAMFHGGESGATGSIAGCLFGLLHGLDAVPAGLYQHLAHRAQLECLGAALHRLSTRHR</sequence>
<comment type="caution">
    <text evidence="3">The sequence shown here is derived from an EMBL/GenBank/DDBJ whole genome shotgun (WGS) entry which is preliminary data.</text>
</comment>
<keyword evidence="4" id="KW-1185">Reference proteome</keyword>
<name>A0A8J6DUF0_GALPY</name>
<dbReference type="EMBL" id="JAGFMF010011488">
    <property type="protein sequence ID" value="KAG8521151.1"/>
    <property type="molecule type" value="Genomic_DNA"/>
</dbReference>
<evidence type="ECO:0000313" key="3">
    <source>
        <dbReference type="EMBL" id="KAG8521151.1"/>
    </source>
</evidence>
<dbReference type="Proteomes" id="UP000700334">
    <property type="component" value="Unassembled WGS sequence"/>
</dbReference>
<dbReference type="PANTHER" id="PTHR16222">
    <property type="entry name" value="ADP-RIBOSYLGLYCOHYDROLASE"/>
    <property type="match status" value="1"/>
</dbReference>
<feature type="region of interest" description="Disordered" evidence="2">
    <location>
        <begin position="326"/>
        <end position="351"/>
    </location>
</feature>
<dbReference type="Pfam" id="PF03747">
    <property type="entry name" value="ADP_ribosyl_GH"/>
    <property type="match status" value="2"/>
</dbReference>
<accession>A0A8J6DUF0</accession>
<evidence type="ECO:0000256" key="1">
    <source>
        <dbReference type="ARBA" id="ARBA00010702"/>
    </source>
</evidence>
<dbReference type="AlphaFoldDB" id="A0A8J6DUF0"/>
<feature type="compositionally biased region" description="Basic residues" evidence="2">
    <location>
        <begin position="535"/>
        <end position="545"/>
    </location>
</feature>
<dbReference type="InterPro" id="IPR005502">
    <property type="entry name" value="Ribosyl_crysJ1"/>
</dbReference>